<sequence length="133" mass="15096">MNWEIDNNFCHRVTSSNESEAELKEAVLEAADYAFDLLHENIEDDSMFCLFDWNFAKQRLLIAVTDPSKKKLAKHTVELTLTGYASHIADKEDQQEQIQLWVHNHITTAANFLQFSLVAAIIADGDVDSSILL</sequence>
<dbReference type="EMBL" id="FO203512">
    <property type="protein sequence ID" value="CCK76527.1"/>
    <property type="molecule type" value="Genomic_DNA"/>
</dbReference>
<keyword evidence="2" id="KW-1185">Reference proteome</keyword>
<dbReference type="HOGENOM" id="CLU_1904607_0_0_6"/>
<gene>
    <name evidence="1" type="ORF">OLEAN_C23510</name>
</gene>
<reference evidence="1 2" key="1">
    <citation type="journal article" date="2013" name="Nat. Commun.">
        <title>Genome sequence and functional genomic analysis of the oil-degrading bacterium Oleispira antarctica.</title>
        <authorList>
            <person name="Kube M."/>
            <person name="Chernikova T.N."/>
            <person name="Al-Ramahi Y."/>
            <person name="Beloqui A."/>
            <person name="Lopez-Cortez N."/>
            <person name="Guazzaroni M.E."/>
            <person name="Heipieper H.J."/>
            <person name="Klages S."/>
            <person name="Kotsyurbenko O.R."/>
            <person name="Langer I."/>
            <person name="Nechitaylo T.Y."/>
            <person name="Lunsdorf H."/>
            <person name="Fernandez M."/>
            <person name="Juarez S."/>
            <person name="Ciordia S."/>
            <person name="Singer A."/>
            <person name="Kagan O."/>
            <person name="Egorova O."/>
            <person name="Petit P.A."/>
            <person name="Stogios P."/>
            <person name="Kim Y."/>
            <person name="Tchigvintsev A."/>
            <person name="Flick R."/>
            <person name="Denaro R."/>
            <person name="Genovese M."/>
            <person name="Albar J.P."/>
            <person name="Reva O.N."/>
            <person name="Martinez-Gomariz M."/>
            <person name="Tran H."/>
            <person name="Ferrer M."/>
            <person name="Savchenko A."/>
            <person name="Yakunin A.F."/>
            <person name="Yakimov M.M."/>
            <person name="Golyshina O.V."/>
            <person name="Reinhardt R."/>
            <person name="Golyshin P.N."/>
        </authorList>
    </citation>
    <scope>NUCLEOTIDE SEQUENCE [LARGE SCALE GENOMIC DNA]</scope>
</reference>
<dbReference type="KEGG" id="oai:OLEAN_C23510"/>
<accession>R4YNK3</accession>
<dbReference type="AlphaFoldDB" id="R4YNK3"/>
<name>R4YNK3_OLEAN</name>
<dbReference type="OrthoDB" id="6089704at2"/>
<evidence type="ECO:0000313" key="1">
    <source>
        <dbReference type="EMBL" id="CCK76527.1"/>
    </source>
</evidence>
<dbReference type="Proteomes" id="UP000032749">
    <property type="component" value="Chromosome"/>
</dbReference>
<evidence type="ECO:0000313" key="2">
    <source>
        <dbReference type="Proteomes" id="UP000032749"/>
    </source>
</evidence>
<protein>
    <submittedName>
        <fullName evidence="1">Uncharacterized protein</fullName>
    </submittedName>
</protein>
<proteinExistence type="predicted"/>
<organism evidence="1 2">
    <name type="scientific">Oleispira antarctica RB-8</name>
    <dbReference type="NCBI Taxonomy" id="698738"/>
    <lineage>
        <taxon>Bacteria</taxon>
        <taxon>Pseudomonadati</taxon>
        <taxon>Pseudomonadota</taxon>
        <taxon>Gammaproteobacteria</taxon>
        <taxon>Oceanospirillales</taxon>
        <taxon>Oceanospirillaceae</taxon>
        <taxon>Oleispira</taxon>
    </lineage>
</organism>